<dbReference type="Gene3D" id="2.10.25.10">
    <property type="entry name" value="Laminin"/>
    <property type="match status" value="4"/>
</dbReference>
<evidence type="ECO:0000256" key="1">
    <source>
        <dbReference type="ARBA" id="ARBA00022536"/>
    </source>
</evidence>
<evidence type="ECO:0000313" key="9">
    <source>
        <dbReference type="Proteomes" id="UP001159405"/>
    </source>
</evidence>
<evidence type="ECO:0000256" key="3">
    <source>
        <dbReference type="ARBA" id="ARBA00022737"/>
    </source>
</evidence>
<dbReference type="SMART" id="SM00231">
    <property type="entry name" value="FA58C"/>
    <property type="match status" value="3"/>
</dbReference>
<evidence type="ECO:0000256" key="2">
    <source>
        <dbReference type="ARBA" id="ARBA00022729"/>
    </source>
</evidence>
<name>A0ABN8NPV0_9CNID</name>
<protein>
    <submittedName>
        <fullName evidence="8">Uncharacterized protein</fullName>
    </submittedName>
</protein>
<dbReference type="Gene3D" id="2.60.120.260">
    <property type="entry name" value="Galactose-binding domain-like"/>
    <property type="match status" value="4"/>
</dbReference>
<dbReference type="InterPro" id="IPR013320">
    <property type="entry name" value="ConA-like_dom_sf"/>
</dbReference>
<keyword evidence="1 5" id="KW-0245">EGF-like domain</keyword>
<dbReference type="InterPro" id="IPR024731">
    <property type="entry name" value="NELL2-like_EGF"/>
</dbReference>
<dbReference type="InterPro" id="IPR001881">
    <property type="entry name" value="EGF-like_Ca-bd_dom"/>
</dbReference>
<dbReference type="SUPFAM" id="SSF57184">
    <property type="entry name" value="Growth factor receptor domain"/>
    <property type="match status" value="1"/>
</dbReference>
<comment type="caution">
    <text evidence="8">The sequence shown here is derived from an EMBL/GenBank/DDBJ whole genome shotgun (WGS) entry which is preliminary data.</text>
</comment>
<gene>
    <name evidence="8" type="ORF">PLOB_00024302</name>
</gene>
<dbReference type="InterPro" id="IPR000742">
    <property type="entry name" value="EGF"/>
</dbReference>
<feature type="domain" description="EGF-like" evidence="7">
    <location>
        <begin position="887"/>
        <end position="925"/>
    </location>
</feature>
<dbReference type="CDD" id="cd00054">
    <property type="entry name" value="EGF_CA"/>
    <property type="match status" value="4"/>
</dbReference>
<dbReference type="Proteomes" id="UP001159405">
    <property type="component" value="Unassembled WGS sequence"/>
</dbReference>
<dbReference type="CDD" id="cd00057">
    <property type="entry name" value="FA58C"/>
    <property type="match status" value="3"/>
</dbReference>
<dbReference type="PROSITE" id="PS01286">
    <property type="entry name" value="FA58C_2"/>
    <property type="match status" value="2"/>
</dbReference>
<dbReference type="SMART" id="SM00179">
    <property type="entry name" value="EGF_CA"/>
    <property type="match status" value="4"/>
</dbReference>
<dbReference type="InterPro" id="IPR018097">
    <property type="entry name" value="EGF_Ca-bd_CS"/>
</dbReference>
<dbReference type="PROSITE" id="PS01186">
    <property type="entry name" value="EGF_2"/>
    <property type="match status" value="3"/>
</dbReference>
<feature type="domain" description="F5/8 type C" evidence="6">
    <location>
        <begin position="363"/>
        <end position="517"/>
    </location>
</feature>
<dbReference type="SUPFAM" id="SSF49899">
    <property type="entry name" value="Concanavalin A-like lectins/glucanases"/>
    <property type="match status" value="1"/>
</dbReference>
<feature type="domain" description="F5/8 type C" evidence="6">
    <location>
        <begin position="245"/>
        <end position="345"/>
    </location>
</feature>
<dbReference type="PROSITE" id="PS01285">
    <property type="entry name" value="FA58C_1"/>
    <property type="match status" value="1"/>
</dbReference>
<dbReference type="SUPFAM" id="SSF49785">
    <property type="entry name" value="Galactose-binding domain-like"/>
    <property type="match status" value="4"/>
</dbReference>
<keyword evidence="3" id="KW-0677">Repeat</keyword>
<reference evidence="8 9" key="1">
    <citation type="submission" date="2022-05" db="EMBL/GenBank/DDBJ databases">
        <authorList>
            <consortium name="Genoscope - CEA"/>
            <person name="William W."/>
        </authorList>
    </citation>
    <scope>NUCLEOTIDE SEQUENCE [LARGE SCALE GENOMIC DNA]</scope>
</reference>
<evidence type="ECO:0000256" key="4">
    <source>
        <dbReference type="ARBA" id="ARBA00023157"/>
    </source>
</evidence>
<dbReference type="Pfam" id="PF12947">
    <property type="entry name" value="EGF_3"/>
    <property type="match status" value="2"/>
</dbReference>
<dbReference type="PROSITE" id="PS50022">
    <property type="entry name" value="FA58C_3"/>
    <property type="match status" value="4"/>
</dbReference>
<feature type="domain" description="EGF-like" evidence="7">
    <location>
        <begin position="1021"/>
        <end position="1061"/>
    </location>
</feature>
<dbReference type="Pfam" id="PF13385">
    <property type="entry name" value="Laminin_G_3"/>
    <property type="match status" value="1"/>
</dbReference>
<dbReference type="PROSITE" id="PS50026">
    <property type="entry name" value="EGF_3"/>
    <property type="match status" value="4"/>
</dbReference>
<evidence type="ECO:0000259" key="6">
    <source>
        <dbReference type="PROSITE" id="PS50022"/>
    </source>
</evidence>
<dbReference type="InterPro" id="IPR008979">
    <property type="entry name" value="Galactose-bd-like_sf"/>
</dbReference>
<dbReference type="InterPro" id="IPR000152">
    <property type="entry name" value="EGF-type_Asp/Asn_hydroxyl_site"/>
</dbReference>
<feature type="domain" description="EGF-like" evidence="7">
    <location>
        <begin position="980"/>
        <end position="1020"/>
    </location>
</feature>
<keyword evidence="4" id="KW-1015">Disulfide bond</keyword>
<comment type="caution">
    <text evidence="5">Lacks conserved residue(s) required for the propagation of feature annotation.</text>
</comment>
<dbReference type="EMBL" id="CALNXK010000029">
    <property type="protein sequence ID" value="CAH3116251.1"/>
    <property type="molecule type" value="Genomic_DNA"/>
</dbReference>
<dbReference type="Pfam" id="PF07645">
    <property type="entry name" value="EGF_CA"/>
    <property type="match status" value="2"/>
</dbReference>
<dbReference type="PANTHER" id="PTHR24543">
    <property type="entry name" value="MULTICOPPER OXIDASE-RELATED"/>
    <property type="match status" value="1"/>
</dbReference>
<feature type="domain" description="EGF-like" evidence="7">
    <location>
        <begin position="928"/>
        <end position="969"/>
    </location>
</feature>
<evidence type="ECO:0000259" key="7">
    <source>
        <dbReference type="PROSITE" id="PS50026"/>
    </source>
</evidence>
<proteinExistence type="predicted"/>
<dbReference type="InterPro" id="IPR000421">
    <property type="entry name" value="FA58C"/>
</dbReference>
<dbReference type="Pfam" id="PF00754">
    <property type="entry name" value="F5_F8_type_C"/>
    <property type="match status" value="4"/>
</dbReference>
<accession>A0ABN8NPV0</accession>
<organism evidence="8 9">
    <name type="scientific">Porites lobata</name>
    <dbReference type="NCBI Taxonomy" id="104759"/>
    <lineage>
        <taxon>Eukaryota</taxon>
        <taxon>Metazoa</taxon>
        <taxon>Cnidaria</taxon>
        <taxon>Anthozoa</taxon>
        <taxon>Hexacorallia</taxon>
        <taxon>Scleractinia</taxon>
        <taxon>Fungiina</taxon>
        <taxon>Poritidae</taxon>
        <taxon>Porites</taxon>
    </lineage>
</organism>
<evidence type="ECO:0000256" key="5">
    <source>
        <dbReference type="PROSITE-ProRule" id="PRU00076"/>
    </source>
</evidence>
<dbReference type="InterPro" id="IPR049883">
    <property type="entry name" value="NOTCH1_EGF-like"/>
</dbReference>
<dbReference type="Gene3D" id="2.60.120.200">
    <property type="match status" value="1"/>
</dbReference>
<dbReference type="PROSITE" id="PS01187">
    <property type="entry name" value="EGF_CA"/>
    <property type="match status" value="1"/>
</dbReference>
<dbReference type="SMART" id="SM00181">
    <property type="entry name" value="EGF"/>
    <property type="match status" value="4"/>
</dbReference>
<keyword evidence="9" id="KW-1185">Reference proteome</keyword>
<evidence type="ECO:0000313" key="8">
    <source>
        <dbReference type="EMBL" id="CAH3116251.1"/>
    </source>
</evidence>
<keyword evidence="2" id="KW-0732">Signal</keyword>
<dbReference type="SUPFAM" id="SSF57196">
    <property type="entry name" value="EGF/Laminin"/>
    <property type="match status" value="2"/>
</dbReference>
<feature type="domain" description="F5/8 type C" evidence="6">
    <location>
        <begin position="520"/>
        <end position="674"/>
    </location>
</feature>
<dbReference type="InterPro" id="IPR009030">
    <property type="entry name" value="Growth_fac_rcpt_cys_sf"/>
</dbReference>
<sequence length="1068" mass="118728">MGVQDLSFPSKKTAGWFFTKGLIVLIQGLLVSGVPDPVAFFPLNGAYGTNEIKGRVVQGRSNGVDRTYGPGRKRLGSYQLHGTSDSYIEFTNAPGGILDVRHSMTILCWIRYQGTDGPIFNYGVNRFGVHLWVSTGRLFVRFVKRDYDFLPYLKSNTTLESTWMFVGASYDQSTGEAKLWIDGNVVQSQNTGIGLELATQDSFRIGAHPNDTTYLKAKIGQVQLYNETLSQQQIQAKQKQIADDCFFNSVGVSSTKFIPDDQISASSYKDSNYLSTYGRLYDVRGLGWCAGTASGTDDWLQVDAGEILVLCAVSTQGDVSGNNWVQEFKLSYSMEGSFWNSYTDSHGMELYNWNCMRVEMYSTCPSALGMEDGTISDGQISSSSEIDLNHAATQARLQFQQTGIKQGSWVAGTVDTNQWLQIDLANYQTTVRRVATQGRNGGSQWVTSYNLQYSDNGVNFTYFGDQGKGPIKDFTANTDADKVVKHDLRPPIKARFIRFRPTTWTDQIAMRVELFGCKDCVDALGMESGAITDGQITASSSYDSYHLPSQGRLRLEPNGSFIGAWEALDSNTDQWLQVDLRSYYIKITRIATQGRPYHMNWVTVYNLQYSHDCVDSFIYYVEDGQGVYKDFAGNTDQQTVVSHNLNPPIRARCIRFRPKTWHTIIAMRVELYGCKGKVETRCLVFPATSLKTRAVCTKCPLNIIGNLVLYRLIFAVPPEAFLSLGLGPLWLIPFLCLICALECHDGLGMENGEITDAHISASSEWNSLLAATFARLHIKATSAHGGGWKPLTLDKDQWLQVDLGNQKINVTGVATQGRNDIDFWVTTYNLQFSDNGENFTYYIEQSGQGVDSSPKVKFYEINIALTSHFSYKMLGSSVERDVELGTHVDECLTGTHNCHGRATCNNTYGSYNCTCHGGFTGNGFSCLDINECSQQMHNCTSEGSKCSNRYGTYKCLCRTGYSGDGKVCKRRYDISSQFDRNYECSLNVSYCSQFANCTNTIGSFDCSCLQGYEGNGTFCDEIDECATATHNCHGVAHCYNSPGSFICRCRDGYTGDGLTCEPIGKCYI</sequence>
<feature type="domain" description="F5/8 type C" evidence="6">
    <location>
        <begin position="743"/>
        <end position="842"/>
    </location>
</feature>
<dbReference type="PROSITE" id="PS00010">
    <property type="entry name" value="ASX_HYDROXYL"/>
    <property type="match status" value="4"/>
</dbReference>